<dbReference type="SUPFAM" id="SSF51735">
    <property type="entry name" value="NAD(P)-binding Rossmann-fold domains"/>
    <property type="match status" value="1"/>
</dbReference>
<keyword evidence="2" id="KW-0520">NAD</keyword>
<protein>
    <recommendedName>
        <fullName evidence="8">2-hydroxy-3-oxopropionate reductase</fullName>
    </recommendedName>
</protein>
<dbReference type="InterPro" id="IPR008927">
    <property type="entry name" value="6-PGluconate_DH-like_C_sf"/>
</dbReference>
<dbReference type="InterPro" id="IPR013328">
    <property type="entry name" value="6PGD_dom2"/>
</dbReference>
<dbReference type="GO" id="GO:0050661">
    <property type="term" value="F:NADP binding"/>
    <property type="evidence" value="ECO:0007669"/>
    <property type="project" value="InterPro"/>
</dbReference>
<name>A0A420WR46_9PROT</name>
<dbReference type="InterPro" id="IPR006115">
    <property type="entry name" value="6PGDH_NADP-bd"/>
</dbReference>
<evidence type="ECO:0000256" key="3">
    <source>
        <dbReference type="PIRSR" id="PIRSR000103-1"/>
    </source>
</evidence>
<feature type="domain" description="3-hydroxyisobutyrate dehydrogenase-like NAD-binding" evidence="5">
    <location>
        <begin position="171"/>
        <end position="293"/>
    </location>
</feature>
<organism evidence="6 7">
    <name type="scientific">Oceanibaculum indicum</name>
    <dbReference type="NCBI Taxonomy" id="526216"/>
    <lineage>
        <taxon>Bacteria</taxon>
        <taxon>Pseudomonadati</taxon>
        <taxon>Pseudomonadota</taxon>
        <taxon>Alphaproteobacteria</taxon>
        <taxon>Rhodospirillales</taxon>
        <taxon>Oceanibaculaceae</taxon>
        <taxon>Oceanibaculum</taxon>
    </lineage>
</organism>
<keyword evidence="1" id="KW-0560">Oxidoreductase</keyword>
<gene>
    <name evidence="6" type="ORF">BCL74_1237</name>
</gene>
<dbReference type="RefSeq" id="WP_121218341.1">
    <property type="nucleotide sequence ID" value="NZ_RBIG01000001.1"/>
</dbReference>
<evidence type="ECO:0000313" key="7">
    <source>
        <dbReference type="Proteomes" id="UP000277424"/>
    </source>
</evidence>
<dbReference type="PIRSF" id="PIRSF000103">
    <property type="entry name" value="HIBADH"/>
    <property type="match status" value="1"/>
</dbReference>
<feature type="domain" description="6-phosphogluconate dehydrogenase NADP-binding" evidence="4">
    <location>
        <begin position="8"/>
        <end position="168"/>
    </location>
</feature>
<dbReference type="Gene3D" id="1.10.1040.10">
    <property type="entry name" value="N-(1-d-carboxylethyl)-l-norvaline Dehydrogenase, domain 2"/>
    <property type="match status" value="1"/>
</dbReference>
<proteinExistence type="predicted"/>
<comment type="caution">
    <text evidence="6">The sequence shown here is derived from an EMBL/GenBank/DDBJ whole genome shotgun (WGS) entry which is preliminary data.</text>
</comment>
<dbReference type="OrthoDB" id="9812907at2"/>
<dbReference type="AlphaFoldDB" id="A0A420WR46"/>
<dbReference type="InterPro" id="IPR036291">
    <property type="entry name" value="NAD(P)-bd_dom_sf"/>
</dbReference>
<reference evidence="6 7" key="1">
    <citation type="submission" date="2018-10" db="EMBL/GenBank/DDBJ databases">
        <title>Comparative analysis of microorganisms from saline springs in Andes Mountain Range, Colombia.</title>
        <authorList>
            <person name="Rubin E."/>
        </authorList>
    </citation>
    <scope>NUCLEOTIDE SEQUENCE [LARGE SCALE GENOMIC DNA]</scope>
    <source>
        <strain evidence="6 7">USBA 36</strain>
    </source>
</reference>
<evidence type="ECO:0000259" key="4">
    <source>
        <dbReference type="Pfam" id="PF03446"/>
    </source>
</evidence>
<dbReference type="PANTHER" id="PTHR43060:SF15">
    <property type="entry name" value="3-HYDROXYISOBUTYRATE DEHYDROGENASE-LIKE 1, MITOCHONDRIAL-RELATED"/>
    <property type="match status" value="1"/>
</dbReference>
<dbReference type="SUPFAM" id="SSF48179">
    <property type="entry name" value="6-phosphogluconate dehydrogenase C-terminal domain-like"/>
    <property type="match status" value="1"/>
</dbReference>
<dbReference type="InterPro" id="IPR015815">
    <property type="entry name" value="HIBADH-related"/>
</dbReference>
<dbReference type="Pfam" id="PF14833">
    <property type="entry name" value="NAD_binding_11"/>
    <property type="match status" value="1"/>
</dbReference>
<sequence>MSKDKAGTVGFIGLGVMGEPICRNMLRKSGRDFLVFDLNDAPLQRLAADGARLAPGIASVADAVDLLFLSLPGGKEVEAVCRAPDGLLAKARPGQIIVDMSTAPVGLTRTLAEEFAARGSVFCDAPVARTRQAAIDGTLSIMVGADEATYGTIRPLLEHAASEVTLCGPVGCGQIVKIMNNMVLFQTVVALAEALSIGGKAGIDEKVLLETMSKGSSDSFALRNHGMKAMLPRSFPDEAFPTDYALKDVSYALDLARDVGVTADGAQLASDMLKRSSDAGNGRAYFPALIRLLDAQGK</sequence>
<dbReference type="Proteomes" id="UP000277424">
    <property type="component" value="Unassembled WGS sequence"/>
</dbReference>
<accession>A0A420WR46</accession>
<evidence type="ECO:0000259" key="5">
    <source>
        <dbReference type="Pfam" id="PF14833"/>
    </source>
</evidence>
<feature type="active site" evidence="3">
    <location>
        <position position="177"/>
    </location>
</feature>
<evidence type="ECO:0000256" key="2">
    <source>
        <dbReference type="ARBA" id="ARBA00023027"/>
    </source>
</evidence>
<dbReference type="PANTHER" id="PTHR43060">
    <property type="entry name" value="3-HYDROXYISOBUTYRATE DEHYDROGENASE-LIKE 1, MITOCHONDRIAL-RELATED"/>
    <property type="match status" value="1"/>
</dbReference>
<evidence type="ECO:0000313" key="6">
    <source>
        <dbReference type="EMBL" id="RKQ73449.1"/>
    </source>
</evidence>
<dbReference type="Gene3D" id="3.40.50.720">
    <property type="entry name" value="NAD(P)-binding Rossmann-like Domain"/>
    <property type="match status" value="1"/>
</dbReference>
<evidence type="ECO:0000256" key="1">
    <source>
        <dbReference type="ARBA" id="ARBA00023002"/>
    </source>
</evidence>
<evidence type="ECO:0008006" key="8">
    <source>
        <dbReference type="Google" id="ProtNLM"/>
    </source>
</evidence>
<dbReference type="GO" id="GO:0016491">
    <property type="term" value="F:oxidoreductase activity"/>
    <property type="evidence" value="ECO:0007669"/>
    <property type="project" value="UniProtKB-KW"/>
</dbReference>
<dbReference type="InterPro" id="IPR029154">
    <property type="entry name" value="HIBADH-like_NADP-bd"/>
</dbReference>
<dbReference type="EMBL" id="RBIG01000001">
    <property type="protein sequence ID" value="RKQ73449.1"/>
    <property type="molecule type" value="Genomic_DNA"/>
</dbReference>
<dbReference type="Pfam" id="PF03446">
    <property type="entry name" value="NAD_binding_2"/>
    <property type="match status" value="1"/>
</dbReference>
<dbReference type="GO" id="GO:0051287">
    <property type="term" value="F:NAD binding"/>
    <property type="evidence" value="ECO:0007669"/>
    <property type="project" value="InterPro"/>
</dbReference>